<gene>
    <name evidence="1" type="ORF">M440DRAFT_1400942</name>
</gene>
<dbReference type="EMBL" id="KZ679131">
    <property type="protein sequence ID" value="PTB76605.1"/>
    <property type="molecule type" value="Genomic_DNA"/>
</dbReference>
<dbReference type="Proteomes" id="UP000240760">
    <property type="component" value="Unassembled WGS sequence"/>
</dbReference>
<organism evidence="1 2">
    <name type="scientific">Trichoderma longibrachiatum ATCC 18648</name>
    <dbReference type="NCBI Taxonomy" id="983965"/>
    <lineage>
        <taxon>Eukaryota</taxon>
        <taxon>Fungi</taxon>
        <taxon>Dikarya</taxon>
        <taxon>Ascomycota</taxon>
        <taxon>Pezizomycotina</taxon>
        <taxon>Sordariomycetes</taxon>
        <taxon>Hypocreomycetidae</taxon>
        <taxon>Hypocreales</taxon>
        <taxon>Hypocreaceae</taxon>
        <taxon>Trichoderma</taxon>
    </lineage>
</organism>
<sequence>MEAAMGGQLLKAVEEASLDEILDSFRASLALEKTPASGAGTGRVKITHLDELDQLAARQFRATQAPTIALSGRSLPLVYKVISTLVSPPHSMALFVLDLEGRFDATRLTCADDALQHVYVQQPPCDESSSTSVEAIRSLISDAEHFMIYDRCSVASLSREFWGTIVLGGLGAGDLTAAWKGWLHVEREHIAEYSMRITLEEAFERRSDRQGVVDRAGWVAASQWGKFVFLE</sequence>
<keyword evidence="2" id="KW-1185">Reference proteome</keyword>
<dbReference type="OrthoDB" id="3596146at2759"/>
<evidence type="ECO:0000313" key="1">
    <source>
        <dbReference type="EMBL" id="PTB76605.1"/>
    </source>
</evidence>
<evidence type="ECO:0000313" key="2">
    <source>
        <dbReference type="Proteomes" id="UP000240760"/>
    </source>
</evidence>
<name>A0A2T4C4Y3_TRILO</name>
<proteinExistence type="predicted"/>
<dbReference type="STRING" id="983965.A0A2T4C4Y3"/>
<accession>A0A2T4C4Y3</accession>
<protein>
    <submittedName>
        <fullName evidence="1">Uncharacterized protein</fullName>
    </submittedName>
</protein>
<reference evidence="1 2" key="1">
    <citation type="submission" date="2016-07" db="EMBL/GenBank/DDBJ databases">
        <title>Multiple horizontal gene transfer events from other fungi enriched the ability of initially mycotrophic Trichoderma (Ascomycota) to feed on dead plant biomass.</title>
        <authorList>
            <consortium name="DOE Joint Genome Institute"/>
            <person name="Aerts A."/>
            <person name="Atanasova L."/>
            <person name="Chenthamara K."/>
            <person name="Zhang J."/>
            <person name="Grujic M."/>
            <person name="Henrissat B."/>
            <person name="Kuo A."/>
            <person name="Salamov A."/>
            <person name="Lipzen A."/>
            <person name="Labutti K."/>
            <person name="Barry K."/>
            <person name="Miao Y."/>
            <person name="Rahimi M.J."/>
            <person name="Shen Q."/>
            <person name="Grigoriev I.V."/>
            <person name="Kubicek C.P."/>
            <person name="Druzhinina I.S."/>
        </authorList>
    </citation>
    <scope>NUCLEOTIDE SEQUENCE [LARGE SCALE GENOMIC DNA]</scope>
    <source>
        <strain evidence="1 2">ATCC 18648</strain>
    </source>
</reference>
<dbReference type="AlphaFoldDB" id="A0A2T4C4Y3"/>